<organism evidence="1">
    <name type="scientific">viral metagenome</name>
    <dbReference type="NCBI Taxonomy" id="1070528"/>
    <lineage>
        <taxon>unclassified sequences</taxon>
        <taxon>metagenomes</taxon>
        <taxon>organismal metagenomes</taxon>
    </lineage>
</organism>
<proteinExistence type="predicted"/>
<protein>
    <submittedName>
        <fullName evidence="1">Uncharacterized protein</fullName>
    </submittedName>
</protein>
<accession>A0A6M3K2W8</accession>
<evidence type="ECO:0000313" key="1">
    <source>
        <dbReference type="EMBL" id="QJA75991.1"/>
    </source>
</evidence>
<sequence length="172" mass="18912">MTINSLPPDTKSVDEVKFDVSIYPVSALLTATGVQYATEVANLTTTYADLFSISTHTYFPYVKGRLAWAYFNISFEAKGGSATPIATYKVETKNSKDSTWVIQSAEATYQTTTSYVGMRLEGYILLATGTIDYAPFDIRLQFKSDAAGATETVTIKLKNDSLIRLVGSRDVR</sequence>
<gene>
    <name evidence="1" type="ORF">MM415A01615_0018</name>
</gene>
<dbReference type="EMBL" id="MT142197">
    <property type="protein sequence ID" value="QJA75991.1"/>
    <property type="molecule type" value="Genomic_DNA"/>
</dbReference>
<dbReference type="AlphaFoldDB" id="A0A6M3K2W8"/>
<reference evidence="1" key="1">
    <citation type="submission" date="2020-03" db="EMBL/GenBank/DDBJ databases">
        <title>The deep terrestrial virosphere.</title>
        <authorList>
            <person name="Holmfeldt K."/>
            <person name="Nilsson E."/>
            <person name="Simone D."/>
            <person name="Lopez-Fernandez M."/>
            <person name="Wu X."/>
            <person name="de Brujin I."/>
            <person name="Lundin D."/>
            <person name="Andersson A."/>
            <person name="Bertilsson S."/>
            <person name="Dopson M."/>
        </authorList>
    </citation>
    <scope>NUCLEOTIDE SEQUENCE</scope>
    <source>
        <strain evidence="1">MM415A01615</strain>
    </source>
</reference>
<name>A0A6M3K2W8_9ZZZZ</name>